<reference evidence="11" key="4">
    <citation type="journal article" date="2015" name="G3 (Bethesda)">
        <title>Genome sequences of three phytopathogenic species of the Magnaporthaceae family of fungi.</title>
        <authorList>
            <person name="Okagaki L.H."/>
            <person name="Nunes C.C."/>
            <person name="Sailsbery J."/>
            <person name="Clay B."/>
            <person name="Brown D."/>
            <person name="John T."/>
            <person name="Oh Y."/>
            <person name="Young N."/>
            <person name="Fitzgerald M."/>
            <person name="Haas B.J."/>
            <person name="Zeng Q."/>
            <person name="Young S."/>
            <person name="Adiconis X."/>
            <person name="Fan L."/>
            <person name="Levin J.Z."/>
            <person name="Mitchell T.K."/>
            <person name="Okubara P.A."/>
            <person name="Farman M.L."/>
            <person name="Kohn L.M."/>
            <person name="Birren B."/>
            <person name="Ma L.-J."/>
            <person name="Dean R.A."/>
        </authorList>
    </citation>
    <scope>NUCLEOTIDE SEQUENCE</scope>
    <source>
        <strain evidence="11">ATCC 64411 / 73-15</strain>
    </source>
</reference>
<feature type="signal peptide" evidence="8">
    <location>
        <begin position="1"/>
        <end position="17"/>
    </location>
</feature>
<evidence type="ECO:0000256" key="3">
    <source>
        <dbReference type="ARBA" id="ARBA00022622"/>
    </source>
</evidence>
<reference evidence="10" key="1">
    <citation type="submission" date="2010-05" db="EMBL/GenBank/DDBJ databases">
        <title>The Genome Sequence of Magnaporthe poae strain ATCC 64411.</title>
        <authorList>
            <consortium name="The Broad Institute Genome Sequencing Platform"/>
            <consortium name="Broad Institute Genome Sequencing Center for Infectious Disease"/>
            <person name="Ma L.-J."/>
            <person name="Dead R."/>
            <person name="Young S."/>
            <person name="Zeng Q."/>
            <person name="Koehrsen M."/>
            <person name="Alvarado L."/>
            <person name="Berlin A."/>
            <person name="Chapman S.B."/>
            <person name="Chen Z."/>
            <person name="Freedman E."/>
            <person name="Gellesch M."/>
            <person name="Goldberg J."/>
            <person name="Griggs A."/>
            <person name="Gujja S."/>
            <person name="Heilman E.R."/>
            <person name="Heiman D."/>
            <person name="Hepburn T."/>
            <person name="Howarth C."/>
            <person name="Jen D."/>
            <person name="Larson L."/>
            <person name="Mehta T."/>
            <person name="Neiman D."/>
            <person name="Pearson M."/>
            <person name="Roberts A."/>
            <person name="Saif S."/>
            <person name="Shea T."/>
            <person name="Shenoy N."/>
            <person name="Sisk P."/>
            <person name="Stolte C."/>
            <person name="Sykes S."/>
            <person name="Walk T."/>
            <person name="White J."/>
            <person name="Yandava C."/>
            <person name="Haas B."/>
            <person name="Nusbaum C."/>
            <person name="Birren B."/>
        </authorList>
    </citation>
    <scope>NUCLEOTIDE SEQUENCE</scope>
    <source>
        <strain evidence="10">ATCC 64411</strain>
    </source>
</reference>
<dbReference type="EMBL" id="ADBL01002308">
    <property type="status" value="NOT_ANNOTATED_CDS"/>
    <property type="molecule type" value="Genomic_DNA"/>
</dbReference>
<feature type="chain" id="PRO_5009385932" description="Copper acquisition factor BIM1-like domain-containing protein" evidence="8">
    <location>
        <begin position="18"/>
        <end position="233"/>
    </location>
</feature>
<evidence type="ECO:0000256" key="7">
    <source>
        <dbReference type="ARBA" id="ARBA00023288"/>
    </source>
</evidence>
<gene>
    <name evidence="10" type="ORF">MAPG_10319</name>
</gene>
<evidence type="ECO:0000256" key="5">
    <source>
        <dbReference type="ARBA" id="ARBA00023136"/>
    </source>
</evidence>
<evidence type="ECO:0000256" key="1">
    <source>
        <dbReference type="ARBA" id="ARBA00004609"/>
    </source>
</evidence>
<organism evidence="11 12">
    <name type="scientific">Magnaporthiopsis poae (strain ATCC 64411 / 73-15)</name>
    <name type="common">Kentucky bluegrass fungus</name>
    <name type="synonym">Magnaporthe poae</name>
    <dbReference type="NCBI Taxonomy" id="644358"/>
    <lineage>
        <taxon>Eukaryota</taxon>
        <taxon>Fungi</taxon>
        <taxon>Dikarya</taxon>
        <taxon>Ascomycota</taxon>
        <taxon>Pezizomycotina</taxon>
        <taxon>Sordariomycetes</taxon>
        <taxon>Sordariomycetidae</taxon>
        <taxon>Magnaporthales</taxon>
        <taxon>Magnaporthaceae</taxon>
        <taxon>Magnaporthiopsis</taxon>
    </lineage>
</organism>
<dbReference type="InterPro" id="IPR046530">
    <property type="entry name" value="BIM1-like_dom"/>
</dbReference>
<keyword evidence="5" id="KW-0472">Membrane</keyword>
<proteinExistence type="predicted"/>
<dbReference type="OrthoDB" id="5329488at2759"/>
<feature type="domain" description="Copper acquisition factor BIM1-like" evidence="9">
    <location>
        <begin position="17"/>
        <end position="183"/>
    </location>
</feature>
<dbReference type="EMBL" id="GL876975">
    <property type="protein sequence ID" value="KLU90465.1"/>
    <property type="molecule type" value="Genomic_DNA"/>
</dbReference>
<dbReference type="Proteomes" id="UP000011715">
    <property type="component" value="Unassembled WGS sequence"/>
</dbReference>
<keyword evidence="6" id="KW-0325">Glycoprotein</keyword>
<evidence type="ECO:0000256" key="4">
    <source>
        <dbReference type="ARBA" id="ARBA00022729"/>
    </source>
</evidence>
<reference evidence="12" key="2">
    <citation type="submission" date="2010-05" db="EMBL/GenBank/DDBJ databases">
        <title>The genome sequence of Magnaporthe poae strain ATCC 64411.</title>
        <authorList>
            <person name="Ma L.-J."/>
            <person name="Dead R."/>
            <person name="Young S."/>
            <person name="Zeng Q."/>
            <person name="Koehrsen M."/>
            <person name="Alvarado L."/>
            <person name="Berlin A."/>
            <person name="Chapman S.B."/>
            <person name="Chen Z."/>
            <person name="Freedman E."/>
            <person name="Gellesch M."/>
            <person name="Goldberg J."/>
            <person name="Griggs A."/>
            <person name="Gujja S."/>
            <person name="Heilman E.R."/>
            <person name="Heiman D."/>
            <person name="Hepburn T."/>
            <person name="Howarth C."/>
            <person name="Jen D."/>
            <person name="Larson L."/>
            <person name="Mehta T."/>
            <person name="Neiman D."/>
            <person name="Pearson M."/>
            <person name="Roberts A."/>
            <person name="Saif S."/>
            <person name="Shea T."/>
            <person name="Shenoy N."/>
            <person name="Sisk P."/>
            <person name="Stolte C."/>
            <person name="Sykes S."/>
            <person name="Walk T."/>
            <person name="White J."/>
            <person name="Yandava C."/>
            <person name="Haas B."/>
            <person name="Nusbaum C."/>
            <person name="Birren B."/>
        </authorList>
    </citation>
    <scope>NUCLEOTIDE SEQUENCE [LARGE SCALE GENOMIC DNA]</scope>
    <source>
        <strain evidence="12">ATCC 64411 / 73-15</strain>
    </source>
</reference>
<evidence type="ECO:0000256" key="8">
    <source>
        <dbReference type="SAM" id="SignalP"/>
    </source>
</evidence>
<keyword evidence="12" id="KW-1185">Reference proteome</keyword>
<evidence type="ECO:0000256" key="2">
    <source>
        <dbReference type="ARBA" id="ARBA00022475"/>
    </source>
</evidence>
<dbReference type="CDD" id="cd21176">
    <property type="entry name" value="LPMO_auxiliary-like"/>
    <property type="match status" value="1"/>
</dbReference>
<name>A0A0C4ECA4_MAGP6</name>
<dbReference type="OMA" id="KNRTYWP"/>
<dbReference type="EnsemblFungi" id="MAPG_10319T0">
    <property type="protein sequence ID" value="MAPG_10319T0"/>
    <property type="gene ID" value="MAPG_10319"/>
</dbReference>
<keyword evidence="2" id="KW-1003">Cell membrane</keyword>
<keyword evidence="4 8" id="KW-0732">Signal</keyword>
<evidence type="ECO:0000256" key="6">
    <source>
        <dbReference type="ARBA" id="ARBA00023180"/>
    </source>
</evidence>
<sequence>MLSSTFVFLASAALSAAHIVITYPGWRANNLITNSTFPYGMQWMYPCGGVPLTQNRTYWSVKGGAVALQPGWFQGHDSATIYVNLGVGTDAPDGGPLNMSFAMVPPFGIVGPSKNPYPGTICLPQVPLPKNFDVKPGDNATIQVVELALHGAALYSCVDITFVATDDPRLGKVNESNCFNSTDISFTDIYATPARTTNLTATSGAQSGNLLARTGYSIIGWLPLVAGGLWMLL</sequence>
<reference evidence="11" key="5">
    <citation type="submission" date="2015-06" db="UniProtKB">
        <authorList>
            <consortium name="EnsemblFungi"/>
        </authorList>
    </citation>
    <scope>IDENTIFICATION</scope>
    <source>
        <strain evidence="11">ATCC 64411</strain>
    </source>
</reference>
<dbReference type="PANTHER" id="PTHR34992">
    <property type="entry name" value="HYPHAL ANASTAMOSIS-7 PROTEIN"/>
    <property type="match status" value="1"/>
</dbReference>
<dbReference type="Pfam" id="PF20238">
    <property type="entry name" value="BIM1-like_dom"/>
    <property type="match status" value="1"/>
</dbReference>
<dbReference type="AlphaFoldDB" id="A0A0C4ECA4"/>
<keyword evidence="7" id="KW-0449">Lipoprotein</keyword>
<dbReference type="PANTHER" id="PTHR34992:SF10">
    <property type="entry name" value="COPPER ACQUISITION FACTOR BIM1-LIKE DOMAIN-CONTAINING PROTEIN"/>
    <property type="match status" value="1"/>
</dbReference>
<accession>A0A0C4ECA4</accession>
<dbReference type="InterPro" id="IPR046936">
    <property type="entry name" value="BIM1-like"/>
</dbReference>
<evidence type="ECO:0000313" key="11">
    <source>
        <dbReference type="EnsemblFungi" id="MAPG_10319T0"/>
    </source>
</evidence>
<dbReference type="GO" id="GO:0098552">
    <property type="term" value="C:side of membrane"/>
    <property type="evidence" value="ECO:0007669"/>
    <property type="project" value="UniProtKB-KW"/>
</dbReference>
<evidence type="ECO:0000313" key="10">
    <source>
        <dbReference type="EMBL" id="KLU90465.1"/>
    </source>
</evidence>
<dbReference type="eggNOG" id="ENOG502SIF7">
    <property type="taxonomic scope" value="Eukaryota"/>
</dbReference>
<comment type="subcellular location">
    <subcellularLocation>
        <location evidence="1">Cell membrane</location>
        <topology evidence="1">Lipid-anchor</topology>
        <topology evidence="1">GPI-anchor</topology>
    </subcellularLocation>
</comment>
<dbReference type="VEuPathDB" id="FungiDB:MAPG_10319"/>
<dbReference type="GO" id="GO:0005886">
    <property type="term" value="C:plasma membrane"/>
    <property type="evidence" value="ECO:0007669"/>
    <property type="project" value="UniProtKB-SubCell"/>
</dbReference>
<keyword evidence="3" id="KW-0336">GPI-anchor</keyword>
<evidence type="ECO:0000259" key="9">
    <source>
        <dbReference type="Pfam" id="PF20238"/>
    </source>
</evidence>
<dbReference type="STRING" id="644358.A0A0C4ECA4"/>
<reference evidence="10" key="3">
    <citation type="submission" date="2011-03" db="EMBL/GenBank/DDBJ databases">
        <title>Annotation of Magnaporthe poae ATCC 64411.</title>
        <authorList>
            <person name="Ma L.-J."/>
            <person name="Dead R."/>
            <person name="Young S.K."/>
            <person name="Zeng Q."/>
            <person name="Gargeya S."/>
            <person name="Fitzgerald M."/>
            <person name="Haas B."/>
            <person name="Abouelleil A."/>
            <person name="Alvarado L."/>
            <person name="Arachchi H.M."/>
            <person name="Berlin A."/>
            <person name="Brown A."/>
            <person name="Chapman S.B."/>
            <person name="Chen Z."/>
            <person name="Dunbar C."/>
            <person name="Freedman E."/>
            <person name="Gearin G."/>
            <person name="Gellesch M."/>
            <person name="Goldberg J."/>
            <person name="Griggs A."/>
            <person name="Gujja S."/>
            <person name="Heiman D."/>
            <person name="Howarth C."/>
            <person name="Larson L."/>
            <person name="Lui A."/>
            <person name="MacDonald P.J.P."/>
            <person name="Mehta T."/>
            <person name="Montmayeur A."/>
            <person name="Murphy C."/>
            <person name="Neiman D."/>
            <person name="Pearson M."/>
            <person name="Priest M."/>
            <person name="Roberts A."/>
            <person name="Saif S."/>
            <person name="Shea T."/>
            <person name="Shenoy N."/>
            <person name="Sisk P."/>
            <person name="Stolte C."/>
            <person name="Sykes S."/>
            <person name="Yandava C."/>
            <person name="Wortman J."/>
            <person name="Nusbaum C."/>
            <person name="Birren B."/>
        </authorList>
    </citation>
    <scope>NUCLEOTIDE SEQUENCE</scope>
    <source>
        <strain evidence="10">ATCC 64411</strain>
    </source>
</reference>
<evidence type="ECO:0000313" key="12">
    <source>
        <dbReference type="Proteomes" id="UP000011715"/>
    </source>
</evidence>
<protein>
    <recommendedName>
        <fullName evidence="9">Copper acquisition factor BIM1-like domain-containing protein</fullName>
    </recommendedName>
</protein>